<dbReference type="AlphaFoldDB" id="A0A075JKV6"/>
<dbReference type="EMBL" id="CP008889">
    <property type="protein sequence ID" value="AIF40728.1"/>
    <property type="molecule type" value="Genomic_DNA"/>
</dbReference>
<reference evidence="2 3" key="1">
    <citation type="submission" date="2014-07" db="EMBL/GenBank/DDBJ databases">
        <title>Genome Sequencing of Dermacoccus nishinomiyaensis.</title>
        <authorList>
            <person name="Hong K.W."/>
            <person name="Chan K.G."/>
        </authorList>
    </citation>
    <scope>NUCLEOTIDE SEQUENCE [LARGE SCALE GENOMIC DNA]</scope>
    <source>
        <strain evidence="2 3">M25</strain>
    </source>
</reference>
<dbReference type="SUPFAM" id="SSF109854">
    <property type="entry name" value="DinB/YfiT-like putative metalloenzymes"/>
    <property type="match status" value="1"/>
</dbReference>
<dbReference type="GO" id="GO:0008483">
    <property type="term" value="F:transaminase activity"/>
    <property type="evidence" value="ECO:0007669"/>
    <property type="project" value="UniProtKB-KW"/>
</dbReference>
<protein>
    <submittedName>
        <fullName evidence="2">Aspartate/tyrosine/aromatic aminotransferase</fullName>
    </submittedName>
</protein>
<dbReference type="OrthoDB" id="2363925at2"/>
<accession>A0A075JKV6</accession>
<sequence length="169" mass="18165">MNGIEVLKDLAGRAAEVAGSLRDVPAERLNAHPGHDNSIAWLLWHAAREIDVQVAQLSGEQQEWTRGGWAEKLGVDRGADAMGYGDSPDQTRALVVNDANALVDHLEAVTAAHVAYLDTLTDADLDDVVDENWDPPVTRGARLVSVSEDALQHVGQASYLAGMKDSAFE</sequence>
<name>A0A075JKV6_9MICO</name>
<gene>
    <name evidence="2" type="ORF">HX89_07015</name>
</gene>
<keyword evidence="3" id="KW-1185">Reference proteome</keyword>
<keyword evidence="2" id="KW-0032">Aminotransferase</keyword>
<dbReference type="NCBIfam" id="NF047843">
    <property type="entry name" value="MST_Rv0443"/>
    <property type="match status" value="1"/>
</dbReference>
<dbReference type="Gene3D" id="1.20.120.450">
    <property type="entry name" value="dinb family like domain"/>
    <property type="match status" value="1"/>
</dbReference>
<evidence type="ECO:0000313" key="3">
    <source>
        <dbReference type="Proteomes" id="UP000027986"/>
    </source>
</evidence>
<dbReference type="InterPro" id="IPR034660">
    <property type="entry name" value="DinB/YfiT-like"/>
</dbReference>
<dbReference type="GeneID" id="41840909"/>
<proteinExistence type="predicted"/>
<organism evidence="2 3">
    <name type="scientific">Dermacoccus nishinomiyaensis</name>
    <dbReference type="NCBI Taxonomy" id="1274"/>
    <lineage>
        <taxon>Bacteria</taxon>
        <taxon>Bacillati</taxon>
        <taxon>Actinomycetota</taxon>
        <taxon>Actinomycetes</taxon>
        <taxon>Micrococcales</taxon>
        <taxon>Dermacoccaceae</taxon>
        <taxon>Dermacoccus</taxon>
    </lineage>
</organism>
<dbReference type="InterPro" id="IPR024775">
    <property type="entry name" value="DinB-like"/>
</dbReference>
<keyword evidence="2" id="KW-0808">Transferase</keyword>
<dbReference type="eggNOG" id="COG2318">
    <property type="taxonomic scope" value="Bacteria"/>
</dbReference>
<evidence type="ECO:0000313" key="2">
    <source>
        <dbReference type="EMBL" id="AIF40728.1"/>
    </source>
</evidence>
<dbReference type="Pfam" id="PF12867">
    <property type="entry name" value="DinB_2"/>
    <property type="match status" value="1"/>
</dbReference>
<feature type="domain" description="DinB-like" evidence="1">
    <location>
        <begin position="16"/>
        <end position="157"/>
    </location>
</feature>
<dbReference type="HOGENOM" id="CLU_133313_0_0_11"/>
<dbReference type="Proteomes" id="UP000027986">
    <property type="component" value="Chromosome"/>
</dbReference>
<dbReference type="KEGG" id="dni:HX89_07015"/>
<dbReference type="RefSeq" id="WP_038568001.1">
    <property type="nucleotide sequence ID" value="NZ_CP008889.1"/>
</dbReference>
<evidence type="ECO:0000259" key="1">
    <source>
        <dbReference type="Pfam" id="PF12867"/>
    </source>
</evidence>